<evidence type="ECO:0000259" key="1">
    <source>
        <dbReference type="Pfam" id="PF13643"/>
    </source>
</evidence>
<protein>
    <submittedName>
        <fullName evidence="2">DUF4145 domain-containing protein</fullName>
    </submittedName>
</protein>
<keyword evidence="3" id="KW-1185">Reference proteome</keyword>
<name>A0ABW0TP40_9BACL</name>
<dbReference type="Proteomes" id="UP001596109">
    <property type="component" value="Unassembled WGS sequence"/>
</dbReference>
<accession>A0ABW0TP40</accession>
<sequence length="136" mass="16068">MWKNKTINRISQGRRNCHTEKPSYFYQFLEPLSKELTYVAREQENSIFTSLRTVLTHAKAFVENILQQVIKAEKQPDEPWANLKERFEKGYLTPEIRDALHHIRQIGNKAAHDARMFRNKPGCLCRTLFSKYTTIV</sequence>
<comment type="caution">
    <text evidence="2">The sequence shown here is derived from an EMBL/GenBank/DDBJ whole genome shotgun (WGS) entry which is preliminary data.</text>
</comment>
<dbReference type="EMBL" id="JBHSNO010000015">
    <property type="protein sequence ID" value="MFC5591274.1"/>
    <property type="molecule type" value="Genomic_DNA"/>
</dbReference>
<reference evidence="3" key="1">
    <citation type="journal article" date="2019" name="Int. J. Syst. Evol. Microbiol.">
        <title>The Global Catalogue of Microorganisms (GCM) 10K type strain sequencing project: providing services to taxonomists for standard genome sequencing and annotation.</title>
        <authorList>
            <consortium name="The Broad Institute Genomics Platform"/>
            <consortium name="The Broad Institute Genome Sequencing Center for Infectious Disease"/>
            <person name="Wu L."/>
            <person name="Ma J."/>
        </authorList>
    </citation>
    <scope>NUCLEOTIDE SEQUENCE [LARGE SCALE GENOMIC DNA]</scope>
    <source>
        <strain evidence="3">CGMCC 4.1434</strain>
    </source>
</reference>
<proteinExistence type="predicted"/>
<feature type="domain" description="DUF4145" evidence="1">
    <location>
        <begin position="46"/>
        <end position="114"/>
    </location>
</feature>
<evidence type="ECO:0000313" key="3">
    <source>
        <dbReference type="Proteomes" id="UP001596109"/>
    </source>
</evidence>
<dbReference type="InterPro" id="IPR025285">
    <property type="entry name" value="DUF4145"/>
</dbReference>
<dbReference type="Pfam" id="PF13643">
    <property type="entry name" value="DUF4145"/>
    <property type="match status" value="1"/>
</dbReference>
<organism evidence="2 3">
    <name type="scientific">Sporosarcina soli</name>
    <dbReference type="NCBI Taxonomy" id="334736"/>
    <lineage>
        <taxon>Bacteria</taxon>
        <taxon>Bacillati</taxon>
        <taxon>Bacillota</taxon>
        <taxon>Bacilli</taxon>
        <taxon>Bacillales</taxon>
        <taxon>Caryophanaceae</taxon>
        <taxon>Sporosarcina</taxon>
    </lineage>
</organism>
<evidence type="ECO:0000313" key="2">
    <source>
        <dbReference type="EMBL" id="MFC5591274.1"/>
    </source>
</evidence>
<gene>
    <name evidence="2" type="ORF">ACFPRA_20535</name>
</gene>
<dbReference type="RefSeq" id="WP_381438849.1">
    <property type="nucleotide sequence ID" value="NZ_JBHSNO010000015.1"/>
</dbReference>